<accession>A0A517R795</accession>
<keyword evidence="2" id="KW-1133">Transmembrane helix</keyword>
<dbReference type="KEGG" id="svp:Pan189_41670"/>
<evidence type="ECO:0000256" key="1">
    <source>
        <dbReference type="SAM" id="MobiDB-lite"/>
    </source>
</evidence>
<dbReference type="Proteomes" id="UP000317318">
    <property type="component" value="Chromosome"/>
</dbReference>
<name>A0A517R795_9PLAN</name>
<feature type="region of interest" description="Disordered" evidence="1">
    <location>
        <begin position="239"/>
        <end position="259"/>
    </location>
</feature>
<reference evidence="3 4" key="1">
    <citation type="submission" date="2019-02" db="EMBL/GenBank/DDBJ databases">
        <title>Deep-cultivation of Planctomycetes and their phenomic and genomic characterization uncovers novel biology.</title>
        <authorList>
            <person name="Wiegand S."/>
            <person name="Jogler M."/>
            <person name="Boedeker C."/>
            <person name="Pinto D."/>
            <person name="Vollmers J."/>
            <person name="Rivas-Marin E."/>
            <person name="Kohn T."/>
            <person name="Peeters S.H."/>
            <person name="Heuer A."/>
            <person name="Rast P."/>
            <person name="Oberbeckmann S."/>
            <person name="Bunk B."/>
            <person name="Jeske O."/>
            <person name="Meyerdierks A."/>
            <person name="Storesund J.E."/>
            <person name="Kallscheuer N."/>
            <person name="Luecker S."/>
            <person name="Lage O.M."/>
            <person name="Pohl T."/>
            <person name="Merkel B.J."/>
            <person name="Hornburger P."/>
            <person name="Mueller R.-W."/>
            <person name="Bruemmer F."/>
            <person name="Labrenz M."/>
            <person name="Spormann A.M."/>
            <person name="Op den Camp H."/>
            <person name="Overmann J."/>
            <person name="Amann R."/>
            <person name="Jetten M.S.M."/>
            <person name="Mascher T."/>
            <person name="Medema M.H."/>
            <person name="Devos D.P."/>
            <person name="Kaster A.-K."/>
            <person name="Ovreas L."/>
            <person name="Rohde M."/>
            <person name="Galperin M.Y."/>
            <person name="Jogler C."/>
        </authorList>
    </citation>
    <scope>NUCLEOTIDE SEQUENCE [LARGE SCALE GENOMIC DNA]</scope>
    <source>
        <strain evidence="3 4">Pan189</strain>
    </source>
</reference>
<dbReference type="RefSeq" id="WP_145365876.1">
    <property type="nucleotide sequence ID" value="NZ_CP036268.1"/>
</dbReference>
<proteinExistence type="predicted"/>
<protein>
    <submittedName>
        <fullName evidence="3">Uncharacterized protein</fullName>
    </submittedName>
</protein>
<feature type="transmembrane region" description="Helical" evidence="2">
    <location>
        <begin position="216"/>
        <end position="236"/>
    </location>
</feature>
<evidence type="ECO:0000313" key="4">
    <source>
        <dbReference type="Proteomes" id="UP000317318"/>
    </source>
</evidence>
<organism evidence="3 4">
    <name type="scientific">Stratiformator vulcanicus</name>
    <dbReference type="NCBI Taxonomy" id="2527980"/>
    <lineage>
        <taxon>Bacteria</taxon>
        <taxon>Pseudomonadati</taxon>
        <taxon>Planctomycetota</taxon>
        <taxon>Planctomycetia</taxon>
        <taxon>Planctomycetales</taxon>
        <taxon>Planctomycetaceae</taxon>
        <taxon>Stratiformator</taxon>
    </lineage>
</organism>
<sequence>MSQTDVITATANGVFNLEGRLDEASTRIRFPVEFLRTCVGEIETFLSLLDDEDDDGPWTSPDERRWLRAMRNALQVTGQPDSVGLHDYKTLTMSAGTWRKLDHFRSWLNTIDVDDTSEVIAACEDQGDSLRSLLLEPIEMALVCRTAEQSCTVLRDETLAHCEKAAEHANEAHRSVTQIAVRSDKLGEWIEEVGHSHRAVSDHHDEMRKWVIEARVMFVVSMVVLFAGLSAASWAVSRADSPAGPTELPQAQAHEVGAE</sequence>
<keyword evidence="2" id="KW-0812">Transmembrane</keyword>
<dbReference type="EMBL" id="CP036268">
    <property type="protein sequence ID" value="QDT39758.1"/>
    <property type="molecule type" value="Genomic_DNA"/>
</dbReference>
<gene>
    <name evidence="3" type="ORF">Pan189_41670</name>
</gene>
<keyword evidence="4" id="KW-1185">Reference proteome</keyword>
<evidence type="ECO:0000256" key="2">
    <source>
        <dbReference type="SAM" id="Phobius"/>
    </source>
</evidence>
<evidence type="ECO:0000313" key="3">
    <source>
        <dbReference type="EMBL" id="QDT39758.1"/>
    </source>
</evidence>
<dbReference type="AlphaFoldDB" id="A0A517R795"/>
<keyword evidence="2" id="KW-0472">Membrane</keyword>